<protein>
    <submittedName>
        <fullName evidence="1">5714_t:CDS:1</fullName>
    </submittedName>
</protein>
<gene>
    <name evidence="1" type="ORF">SCALOS_LOCUS334</name>
</gene>
<accession>A0ACA9JW27</accession>
<sequence length="509" mass="61072">MYKGFVYNSLRDENILDEFYKDKVIDLEKKRLKSLEELPNVDWFKWWRRLLNNPDNLNIIDSYWIFKKVEDLNPKTNDKNFYKIVASTFIKNLKKCNQERENVCVPEILQMIDNKINCQSLTTKGLYNSLLRNENFNNIVDLNINEINEIHYHIAKQKKQLEDYCLTEFIIDDFSTNDRFENFFKQGIYKPFFWDSLPLSEDNKKIIKNEWIKNTNRLINLEEKTDMNEYIDRLLTISQSLKNDQLYFPDSPNLFSENLKLEKDICKNYINDDGPIKKLIQLSNISKDAKEKFKNRRLEILHDILFNKLKKEIEDIDENNAEKLTEYDDLEEKINDSKLSLDKIEKLHNLRKNRLTNLVNDRIKKFENKIRISKTENELDNIFNELFNDKILPPEEKDNISKLYQEKLTSIKESDKYNEFIRDINNSYTEDELNLLKDKLSYDQILTPTQKDEIKKNIDDKIDEIKRTTLQPDPNENILVDELEKDIENIDKNNAEKLLDDKDLDKKIK</sequence>
<feature type="non-terminal residue" evidence="1">
    <location>
        <position position="509"/>
    </location>
</feature>
<comment type="caution">
    <text evidence="1">The sequence shown here is derived from an EMBL/GenBank/DDBJ whole genome shotgun (WGS) entry which is preliminary data.</text>
</comment>
<organism evidence="1 2">
    <name type="scientific">Scutellospora calospora</name>
    <dbReference type="NCBI Taxonomy" id="85575"/>
    <lineage>
        <taxon>Eukaryota</taxon>
        <taxon>Fungi</taxon>
        <taxon>Fungi incertae sedis</taxon>
        <taxon>Mucoromycota</taxon>
        <taxon>Glomeromycotina</taxon>
        <taxon>Glomeromycetes</taxon>
        <taxon>Diversisporales</taxon>
        <taxon>Gigasporaceae</taxon>
        <taxon>Scutellospora</taxon>
    </lineage>
</organism>
<keyword evidence="2" id="KW-1185">Reference proteome</keyword>
<reference evidence="1" key="1">
    <citation type="submission" date="2021-06" db="EMBL/GenBank/DDBJ databases">
        <authorList>
            <person name="Kallberg Y."/>
            <person name="Tangrot J."/>
            <person name="Rosling A."/>
        </authorList>
    </citation>
    <scope>NUCLEOTIDE SEQUENCE</scope>
    <source>
        <strain evidence="1">AU212A</strain>
    </source>
</reference>
<evidence type="ECO:0000313" key="2">
    <source>
        <dbReference type="Proteomes" id="UP000789860"/>
    </source>
</evidence>
<dbReference type="Proteomes" id="UP000789860">
    <property type="component" value="Unassembled WGS sequence"/>
</dbReference>
<evidence type="ECO:0000313" key="1">
    <source>
        <dbReference type="EMBL" id="CAG8437008.1"/>
    </source>
</evidence>
<dbReference type="EMBL" id="CAJVPM010000154">
    <property type="protein sequence ID" value="CAG8437008.1"/>
    <property type="molecule type" value="Genomic_DNA"/>
</dbReference>
<name>A0ACA9JW27_9GLOM</name>
<proteinExistence type="predicted"/>